<feature type="domain" description="WRC" evidence="4">
    <location>
        <begin position="136"/>
        <end position="180"/>
    </location>
</feature>
<dbReference type="RefSeq" id="XP_010918821.1">
    <property type="nucleotide sequence ID" value="XM_010920519.3"/>
</dbReference>
<organism evidence="5 6">
    <name type="scientific">Elaeis guineensis var. tenera</name>
    <name type="common">Oil palm</name>
    <dbReference type="NCBI Taxonomy" id="51953"/>
    <lineage>
        <taxon>Eukaryota</taxon>
        <taxon>Viridiplantae</taxon>
        <taxon>Streptophyta</taxon>
        <taxon>Embryophyta</taxon>
        <taxon>Tracheophyta</taxon>
        <taxon>Spermatophyta</taxon>
        <taxon>Magnoliopsida</taxon>
        <taxon>Liliopsida</taxon>
        <taxon>Arecaceae</taxon>
        <taxon>Arecoideae</taxon>
        <taxon>Cocoseae</taxon>
        <taxon>Elaeidinae</taxon>
        <taxon>Elaeis</taxon>
    </lineage>
</organism>
<feature type="compositionally biased region" description="Basic residues" evidence="3">
    <location>
        <begin position="293"/>
        <end position="311"/>
    </location>
</feature>
<dbReference type="InParanoid" id="A0A6I9R339"/>
<comment type="caution">
    <text evidence="2">Lacks conserved residue(s) required for the propagation of feature annotation.</text>
</comment>
<evidence type="ECO:0000256" key="1">
    <source>
        <dbReference type="ARBA" id="ARBA00023242"/>
    </source>
</evidence>
<proteinExistence type="predicted"/>
<dbReference type="PROSITE" id="PS51667">
    <property type="entry name" value="WRC"/>
    <property type="match status" value="1"/>
</dbReference>
<feature type="region of interest" description="Disordered" evidence="3">
    <location>
        <begin position="227"/>
        <end position="311"/>
    </location>
</feature>
<dbReference type="AlphaFoldDB" id="A0A6I9R339"/>
<dbReference type="Pfam" id="PF08879">
    <property type="entry name" value="WRC"/>
    <property type="match status" value="1"/>
</dbReference>
<evidence type="ECO:0000259" key="4">
    <source>
        <dbReference type="PROSITE" id="PS51667"/>
    </source>
</evidence>
<gene>
    <name evidence="6" type="primary">LOC105043098</name>
</gene>
<dbReference type="InterPro" id="IPR014977">
    <property type="entry name" value="WRC_dom"/>
</dbReference>
<dbReference type="KEGG" id="egu:105043098"/>
<evidence type="ECO:0000313" key="6">
    <source>
        <dbReference type="RefSeq" id="XP_010918821.1"/>
    </source>
</evidence>
<evidence type="ECO:0000313" key="5">
    <source>
        <dbReference type="Proteomes" id="UP000504607"/>
    </source>
</evidence>
<dbReference type="GeneID" id="105043098"/>
<dbReference type="FunCoup" id="A0A6I9R339">
    <property type="interactions" value="231"/>
</dbReference>
<feature type="compositionally biased region" description="Low complexity" evidence="3">
    <location>
        <begin position="25"/>
        <end position="40"/>
    </location>
</feature>
<reference evidence="6" key="1">
    <citation type="submission" date="2025-08" db="UniProtKB">
        <authorList>
            <consortium name="RefSeq"/>
        </authorList>
    </citation>
    <scope>IDENTIFICATION</scope>
</reference>
<feature type="region of interest" description="Disordered" evidence="3">
    <location>
        <begin position="180"/>
        <end position="200"/>
    </location>
</feature>
<sequence length="311" mass="34954">MRIRKCALKLLGSTIAYFSPPPPELQQQQPSSSPEWDSHAASVAAAAAGILCQLNRSPWDLIPNEQNVVSQENEDADPIDDDGIKCARKPFDPPLIKSGVRKKVEEEEEEKKVKKKVKRKRMEKGMDSTVATETDETATPLCKKSDGKGWHCKRPAHLSHSLCQYHLTQLRSYTNNNNHRKALDQATGGGDKHRKKRKSDIAGDGNNFYYYYYYGFGPWRGKRRGSSCSSDNFGNVTEEEGRGNSESADGHNAPVMGDDEEDSEEEDGGKGCCNEEDRSDDDDEEEEEEEKRNCRKRGRKPVKARSLKSLL</sequence>
<protein>
    <submittedName>
        <fullName evidence="6">High mobility group nucleosome-binding domain-containing protein 5</fullName>
    </submittedName>
</protein>
<name>A0A6I9R339_ELAGV</name>
<dbReference type="Proteomes" id="UP000504607">
    <property type="component" value="Chromosome 4"/>
</dbReference>
<evidence type="ECO:0000256" key="2">
    <source>
        <dbReference type="PROSITE-ProRule" id="PRU01002"/>
    </source>
</evidence>
<dbReference type="PANTHER" id="PTHR34680">
    <property type="entry name" value="EXPRESSED PROTEIN"/>
    <property type="match status" value="1"/>
</dbReference>
<accession>A0A6I9R339</accession>
<feature type="compositionally biased region" description="Acidic residues" evidence="3">
    <location>
        <begin position="277"/>
        <end position="289"/>
    </location>
</feature>
<evidence type="ECO:0000256" key="3">
    <source>
        <dbReference type="SAM" id="MobiDB-lite"/>
    </source>
</evidence>
<dbReference type="PANTHER" id="PTHR34680:SF3">
    <property type="entry name" value="EXPRESSED PROTEIN"/>
    <property type="match status" value="1"/>
</dbReference>
<keyword evidence="1" id="KW-0539">Nucleus</keyword>
<keyword evidence="5" id="KW-1185">Reference proteome</keyword>
<feature type="region of interest" description="Disordered" evidence="3">
    <location>
        <begin position="19"/>
        <end position="40"/>
    </location>
</feature>
<dbReference type="OrthoDB" id="787182at2759"/>
<feature type="compositionally biased region" description="Acidic residues" evidence="3">
    <location>
        <begin position="257"/>
        <end position="267"/>
    </location>
</feature>